<feature type="coiled-coil region" evidence="1">
    <location>
        <begin position="59"/>
        <end position="93"/>
    </location>
</feature>
<organism evidence="3 4">
    <name type="scientific">Boothiomyces macroporosus</name>
    <dbReference type="NCBI Taxonomy" id="261099"/>
    <lineage>
        <taxon>Eukaryota</taxon>
        <taxon>Fungi</taxon>
        <taxon>Fungi incertae sedis</taxon>
        <taxon>Chytridiomycota</taxon>
        <taxon>Chytridiomycota incertae sedis</taxon>
        <taxon>Chytridiomycetes</taxon>
        <taxon>Rhizophydiales</taxon>
        <taxon>Terramycetaceae</taxon>
        <taxon>Boothiomyces</taxon>
    </lineage>
</organism>
<reference evidence="3" key="1">
    <citation type="submission" date="2020-05" db="EMBL/GenBank/DDBJ databases">
        <title>Phylogenomic resolution of chytrid fungi.</title>
        <authorList>
            <person name="Stajich J.E."/>
            <person name="Amses K."/>
            <person name="Simmons R."/>
            <person name="Seto K."/>
            <person name="Myers J."/>
            <person name="Bonds A."/>
            <person name="Quandt C.A."/>
            <person name="Barry K."/>
            <person name="Liu P."/>
            <person name="Grigoriev I."/>
            <person name="Longcore J.E."/>
            <person name="James T.Y."/>
        </authorList>
    </citation>
    <scope>NUCLEOTIDE SEQUENCE</scope>
    <source>
        <strain evidence="3">PLAUS21</strain>
    </source>
</reference>
<gene>
    <name evidence="3" type="ORF">HK103_006693</name>
</gene>
<evidence type="ECO:0000256" key="2">
    <source>
        <dbReference type="SAM" id="MobiDB-lite"/>
    </source>
</evidence>
<dbReference type="Proteomes" id="UP001210925">
    <property type="component" value="Unassembled WGS sequence"/>
</dbReference>
<proteinExistence type="predicted"/>
<protein>
    <submittedName>
        <fullName evidence="3">Uncharacterized protein</fullName>
    </submittedName>
</protein>
<keyword evidence="4" id="KW-1185">Reference proteome</keyword>
<name>A0AAD5Y6H9_9FUNG</name>
<dbReference type="EMBL" id="JADGKB010000074">
    <property type="protein sequence ID" value="KAJ3254991.1"/>
    <property type="molecule type" value="Genomic_DNA"/>
</dbReference>
<evidence type="ECO:0000313" key="3">
    <source>
        <dbReference type="EMBL" id="KAJ3254991.1"/>
    </source>
</evidence>
<comment type="caution">
    <text evidence="3">The sequence shown here is derived from an EMBL/GenBank/DDBJ whole genome shotgun (WGS) entry which is preliminary data.</text>
</comment>
<evidence type="ECO:0000256" key="1">
    <source>
        <dbReference type="SAM" id="Coils"/>
    </source>
</evidence>
<sequence>MEYMMAGFAQHLQLLKFIIRKSQDFDVYKVSKWIDVKTTLPLPLQTGIPADKWEEYCKIEEEKILQKRIQEENNRERERIRLLEQQKEKEAHAYTASLKAKQAEAEKQLLLPLPPYPIPPPEFPTMETLFRKPIQQAISSRQSSAASVHSKTKSVPNLEGIVLQVPQPTNLGDLLPPPDVRFLKPLEKYRKSKMIKKEPDFSNTNVIIPEPIEPVKQIEYEYLPLDQPLSRQEASQIIANSVSTAVEEWKRWIMGLMEYENRMWNERFQAIQKIKELREEDRLATIQREHQEKLAREEEKKRLEQEQPKEKEKKKSKK</sequence>
<accession>A0AAD5Y6H9</accession>
<dbReference type="AlphaFoldDB" id="A0AAD5Y6H9"/>
<feature type="region of interest" description="Disordered" evidence="2">
    <location>
        <begin position="288"/>
        <end position="318"/>
    </location>
</feature>
<keyword evidence="1" id="KW-0175">Coiled coil</keyword>
<evidence type="ECO:0000313" key="4">
    <source>
        <dbReference type="Proteomes" id="UP001210925"/>
    </source>
</evidence>